<dbReference type="SMART" id="SM00342">
    <property type="entry name" value="HTH_ARAC"/>
    <property type="match status" value="1"/>
</dbReference>
<dbReference type="OrthoDB" id="9816011at2"/>
<dbReference type="Pfam" id="PF12833">
    <property type="entry name" value="HTH_18"/>
    <property type="match status" value="1"/>
</dbReference>
<dbReference type="EMBL" id="CP042265">
    <property type="protein sequence ID" value="QDY71397.1"/>
    <property type="molecule type" value="Genomic_DNA"/>
</dbReference>
<evidence type="ECO:0000256" key="2">
    <source>
        <dbReference type="ARBA" id="ARBA00023163"/>
    </source>
</evidence>
<dbReference type="InterPro" id="IPR009057">
    <property type="entry name" value="Homeodomain-like_sf"/>
</dbReference>
<evidence type="ECO:0000313" key="4">
    <source>
        <dbReference type="EMBL" id="QDY71397.1"/>
    </source>
</evidence>
<evidence type="ECO:0000256" key="1">
    <source>
        <dbReference type="ARBA" id="ARBA00023015"/>
    </source>
</evidence>
<reference evidence="4 5" key="1">
    <citation type="submission" date="2019-07" db="EMBL/GenBank/DDBJ databases">
        <title>Litoreibacter alkalisoli sp. nov., isolated from saline-alkaline soil.</title>
        <authorList>
            <person name="Wang S."/>
            <person name="Xu L."/>
            <person name="Xing Y.-T."/>
            <person name="Sun J.-Q."/>
        </authorList>
    </citation>
    <scope>NUCLEOTIDE SEQUENCE [LARGE SCALE GENOMIC DNA]</scope>
    <source>
        <strain evidence="4 5">LN3S51</strain>
        <plasmid evidence="4 5">unnamed4</plasmid>
    </source>
</reference>
<keyword evidence="5" id="KW-1185">Reference proteome</keyword>
<geneLocation type="plasmid" evidence="4 5">
    <name>unnamed4</name>
</geneLocation>
<dbReference type="AlphaFoldDB" id="A0A5B8JAT6"/>
<protein>
    <submittedName>
        <fullName evidence="4">Helix-turn-helix transcriptional regulator</fullName>
    </submittedName>
</protein>
<dbReference type="Proteomes" id="UP000318483">
    <property type="component" value="Plasmid unnamed4"/>
</dbReference>
<proteinExistence type="predicted"/>
<sequence>MTDDLPAAYCFFQTFEPRPPLDAVFERDYLLYAVSGALRVTVKGESWLLPPSFAAWVPAGTPLLAEICKPVTTCSILVQPGFCKALPDRPTAFQMSEMTRHMIRHCKDWGADSAQPSEAAGFFLALLNACAGLSTRSVDVKRPFANDAALNKAIEVTETRLAEPITSAEVASAINLSERSMQRRFARDVGMTWSQVLTRLRMIHALELLSLEDLSVIEVAGDCGFNSLSAFNRAFLQFAKCTPTEFRKGLLRQ</sequence>
<dbReference type="SUPFAM" id="SSF51182">
    <property type="entry name" value="RmlC-like cupins"/>
    <property type="match status" value="1"/>
</dbReference>
<gene>
    <name evidence="4" type="ORF">FPZ52_17040</name>
</gene>
<keyword evidence="4" id="KW-0614">Plasmid</keyword>
<keyword evidence="2" id="KW-0804">Transcription</keyword>
<evidence type="ECO:0000259" key="3">
    <source>
        <dbReference type="PROSITE" id="PS01124"/>
    </source>
</evidence>
<dbReference type="InterPro" id="IPR018060">
    <property type="entry name" value="HTH_AraC"/>
</dbReference>
<dbReference type="GO" id="GO:0003700">
    <property type="term" value="F:DNA-binding transcription factor activity"/>
    <property type="evidence" value="ECO:0007669"/>
    <property type="project" value="InterPro"/>
</dbReference>
<keyword evidence="1" id="KW-0805">Transcription regulation</keyword>
<dbReference type="SUPFAM" id="SSF46689">
    <property type="entry name" value="Homeodomain-like"/>
    <property type="match status" value="2"/>
</dbReference>
<accession>A0A5B8JAT6</accession>
<dbReference type="RefSeq" id="WP_146366811.1">
    <property type="nucleotide sequence ID" value="NZ_CP042265.1"/>
</dbReference>
<evidence type="ECO:0000313" key="5">
    <source>
        <dbReference type="Proteomes" id="UP000318483"/>
    </source>
</evidence>
<dbReference type="PANTHER" id="PTHR11019:SF190">
    <property type="entry name" value="ARAC-FAMILY REGULATORY PROTEIN"/>
    <property type="match status" value="1"/>
</dbReference>
<dbReference type="GO" id="GO:0043565">
    <property type="term" value="F:sequence-specific DNA binding"/>
    <property type="evidence" value="ECO:0007669"/>
    <property type="project" value="InterPro"/>
</dbReference>
<dbReference type="PROSITE" id="PS01124">
    <property type="entry name" value="HTH_ARAC_FAMILY_2"/>
    <property type="match status" value="1"/>
</dbReference>
<organism evidence="4 5">
    <name type="scientific">Qingshengfaniella alkalisoli</name>
    <dbReference type="NCBI Taxonomy" id="2599296"/>
    <lineage>
        <taxon>Bacteria</taxon>
        <taxon>Pseudomonadati</taxon>
        <taxon>Pseudomonadota</taxon>
        <taxon>Alphaproteobacteria</taxon>
        <taxon>Rhodobacterales</taxon>
        <taxon>Paracoccaceae</taxon>
        <taxon>Qingshengfaniella</taxon>
    </lineage>
</organism>
<name>A0A5B8JAT6_9RHOB</name>
<dbReference type="PANTHER" id="PTHR11019">
    <property type="entry name" value="HTH-TYPE TRANSCRIPTIONAL REGULATOR NIMR"/>
    <property type="match status" value="1"/>
</dbReference>
<dbReference type="KEGG" id="lit:FPZ52_17040"/>
<dbReference type="CDD" id="cd06124">
    <property type="entry name" value="cupin_NimR-like_N"/>
    <property type="match status" value="1"/>
</dbReference>
<dbReference type="Gene3D" id="1.10.10.60">
    <property type="entry name" value="Homeodomain-like"/>
    <property type="match status" value="1"/>
</dbReference>
<dbReference type="InterPro" id="IPR011051">
    <property type="entry name" value="RmlC_Cupin_sf"/>
</dbReference>
<feature type="domain" description="HTH araC/xylS-type" evidence="3">
    <location>
        <begin position="151"/>
        <end position="249"/>
    </location>
</feature>